<sequence length="244" mass="25666">MSATRAFALGSTLRAACRRPIRSQARTVVSRRGYASVQGAVHQASHKAGSDLPWLATSAVISIPTLAYLLLNGPEKKSHHEHQAEAAHKHGVAPAKPEEEIGEPHEPIPTSHSDTGDAESKGHVVGYKPGDVRGGHEDSEKGAQPQDNAPADQATVESRKGKEDLGETAGMSSNDAAAGRSSGKSSEEAKNTESGSDKRGTDESDEGGLSAGKKGKGQLDDDHESQEKKLSDKPDSKRVDPTEK</sequence>
<feature type="compositionally biased region" description="Low complexity" evidence="1">
    <location>
        <begin position="143"/>
        <end position="154"/>
    </location>
</feature>
<feature type="region of interest" description="Disordered" evidence="1">
    <location>
        <begin position="77"/>
        <end position="244"/>
    </location>
</feature>
<feature type="compositionally biased region" description="Basic and acidic residues" evidence="1">
    <location>
        <begin position="130"/>
        <end position="141"/>
    </location>
</feature>
<evidence type="ECO:0000256" key="1">
    <source>
        <dbReference type="SAM" id="MobiDB-lite"/>
    </source>
</evidence>
<evidence type="ECO:0000313" key="2">
    <source>
        <dbReference type="EMBL" id="KAJ9131396.1"/>
    </source>
</evidence>
<protein>
    <submittedName>
        <fullName evidence="2">Uncharacterized protein</fullName>
    </submittedName>
</protein>
<accession>A0AA38R132</accession>
<dbReference type="AlphaFoldDB" id="A0AA38R132"/>
<reference evidence="2" key="1">
    <citation type="submission" date="2022-07" db="EMBL/GenBank/DDBJ databases">
        <title>Fungi with potential for degradation of polypropylene.</title>
        <authorList>
            <person name="Gostincar C."/>
        </authorList>
    </citation>
    <scope>NUCLEOTIDE SEQUENCE</scope>
    <source>
        <strain evidence="2">EXF-13287</strain>
    </source>
</reference>
<feature type="compositionally biased region" description="Basic and acidic residues" evidence="1">
    <location>
        <begin position="185"/>
        <end position="202"/>
    </location>
</feature>
<name>A0AA38R132_9PEZI</name>
<organism evidence="2 3">
    <name type="scientific">Coniochaeta hoffmannii</name>
    <dbReference type="NCBI Taxonomy" id="91930"/>
    <lineage>
        <taxon>Eukaryota</taxon>
        <taxon>Fungi</taxon>
        <taxon>Dikarya</taxon>
        <taxon>Ascomycota</taxon>
        <taxon>Pezizomycotina</taxon>
        <taxon>Sordariomycetes</taxon>
        <taxon>Sordariomycetidae</taxon>
        <taxon>Coniochaetales</taxon>
        <taxon>Coniochaetaceae</taxon>
        <taxon>Coniochaeta</taxon>
    </lineage>
</organism>
<evidence type="ECO:0000313" key="3">
    <source>
        <dbReference type="Proteomes" id="UP001174691"/>
    </source>
</evidence>
<proteinExistence type="predicted"/>
<feature type="compositionally biased region" description="Basic and acidic residues" evidence="1">
    <location>
        <begin position="77"/>
        <end position="88"/>
    </location>
</feature>
<gene>
    <name evidence="2" type="ORF">NKR19_g9539</name>
</gene>
<dbReference type="EMBL" id="JANBVN010000236">
    <property type="protein sequence ID" value="KAJ9131396.1"/>
    <property type="molecule type" value="Genomic_DNA"/>
</dbReference>
<keyword evidence="3" id="KW-1185">Reference proteome</keyword>
<feature type="compositionally biased region" description="Basic and acidic residues" evidence="1">
    <location>
        <begin position="217"/>
        <end position="244"/>
    </location>
</feature>
<feature type="compositionally biased region" description="Basic and acidic residues" evidence="1">
    <location>
        <begin position="96"/>
        <end position="106"/>
    </location>
</feature>
<dbReference type="Proteomes" id="UP001174691">
    <property type="component" value="Unassembled WGS sequence"/>
</dbReference>
<comment type="caution">
    <text evidence="2">The sequence shown here is derived from an EMBL/GenBank/DDBJ whole genome shotgun (WGS) entry which is preliminary data.</text>
</comment>